<accession>A0ABV9VLR0</accession>
<feature type="transmembrane region" description="Helical" evidence="1">
    <location>
        <begin position="238"/>
        <end position="255"/>
    </location>
</feature>
<evidence type="ECO:0000313" key="3">
    <source>
        <dbReference type="Proteomes" id="UP001595912"/>
    </source>
</evidence>
<proteinExistence type="predicted"/>
<evidence type="ECO:0000313" key="2">
    <source>
        <dbReference type="EMBL" id="MFC4997300.1"/>
    </source>
</evidence>
<feature type="transmembrane region" description="Helical" evidence="1">
    <location>
        <begin position="121"/>
        <end position="143"/>
    </location>
</feature>
<evidence type="ECO:0008006" key="4">
    <source>
        <dbReference type="Google" id="ProtNLM"/>
    </source>
</evidence>
<feature type="transmembrane region" description="Helical" evidence="1">
    <location>
        <begin position="261"/>
        <end position="278"/>
    </location>
</feature>
<organism evidence="2 3">
    <name type="scientific">Dactylosporangium cerinum</name>
    <dbReference type="NCBI Taxonomy" id="1434730"/>
    <lineage>
        <taxon>Bacteria</taxon>
        <taxon>Bacillati</taxon>
        <taxon>Actinomycetota</taxon>
        <taxon>Actinomycetes</taxon>
        <taxon>Micromonosporales</taxon>
        <taxon>Micromonosporaceae</taxon>
        <taxon>Dactylosporangium</taxon>
    </lineage>
</organism>
<reference evidence="3" key="1">
    <citation type="journal article" date="2019" name="Int. J. Syst. Evol. Microbiol.">
        <title>The Global Catalogue of Microorganisms (GCM) 10K type strain sequencing project: providing services to taxonomists for standard genome sequencing and annotation.</title>
        <authorList>
            <consortium name="The Broad Institute Genomics Platform"/>
            <consortium name="The Broad Institute Genome Sequencing Center for Infectious Disease"/>
            <person name="Wu L."/>
            <person name="Ma J."/>
        </authorList>
    </citation>
    <scope>NUCLEOTIDE SEQUENCE [LARGE SCALE GENOMIC DNA]</scope>
    <source>
        <strain evidence="3">CGMCC 4.7152</strain>
    </source>
</reference>
<name>A0ABV9VLR0_9ACTN</name>
<dbReference type="PANTHER" id="PTHR37422">
    <property type="entry name" value="TEICHURONIC ACID BIOSYNTHESIS PROTEIN TUAE"/>
    <property type="match status" value="1"/>
</dbReference>
<protein>
    <recommendedName>
        <fullName evidence="4">O-antigen polymerase</fullName>
    </recommendedName>
</protein>
<feature type="transmembrane region" description="Helical" evidence="1">
    <location>
        <begin position="62"/>
        <end position="81"/>
    </location>
</feature>
<feature type="transmembrane region" description="Helical" evidence="1">
    <location>
        <begin position="371"/>
        <end position="397"/>
    </location>
</feature>
<feature type="transmembrane region" description="Helical" evidence="1">
    <location>
        <begin position="285"/>
        <end position="302"/>
    </location>
</feature>
<sequence length="464" mass="46313">MDSLALKQDPVIDRPAPRIVLLAAATAGVVAQGGFYPPGRALVTLLAVAACLLALHAHRDLFAGHTAVLGTAAAVAGWALVRGATSGGLPVAAAVTASLATLVVALAVVRRAAPAGRVRVASGLVALGTLVAVTGWAGVAWRIGRWSVLVESTLWRAASTLTYSNAAAAVLAVTALLALAMALTEPGTWRWPCAVYLTQVGLAATLSRAGALAFATGLVVLAATAGARAVLRHAVPAAFGAAVALAALVPSFPAGGRPEPLLAVGGLLAGGAVAVLVPRLHGRSLLAAAAAVAGTGGAWVLAGGGPRPAALDALLDRRATLASQGRSGATDSALDLVAAHPVVGSGPGQARFFWTDHTGQLVASRWVHNEYLQWLVDLGATGLVLLLALGAALVVLIRRGRRDSVPAPLWAGAAAAVAALALHSAFDFLWELAVVPLLLGALVGIAAPSHGEESAPPSNGEEPP</sequence>
<feature type="transmembrane region" description="Helical" evidence="1">
    <location>
        <begin position="163"/>
        <end position="182"/>
    </location>
</feature>
<keyword evidence="1" id="KW-0812">Transmembrane</keyword>
<dbReference type="Proteomes" id="UP001595912">
    <property type="component" value="Unassembled WGS sequence"/>
</dbReference>
<dbReference type="PANTHER" id="PTHR37422:SF13">
    <property type="entry name" value="LIPOPOLYSACCHARIDE BIOSYNTHESIS PROTEIN PA4999-RELATED"/>
    <property type="match status" value="1"/>
</dbReference>
<comment type="caution">
    <text evidence="2">The sequence shown here is derived from an EMBL/GenBank/DDBJ whole genome shotgun (WGS) entry which is preliminary data.</text>
</comment>
<evidence type="ECO:0000256" key="1">
    <source>
        <dbReference type="SAM" id="Phobius"/>
    </source>
</evidence>
<dbReference type="InterPro" id="IPR051533">
    <property type="entry name" value="WaaL-like"/>
</dbReference>
<feature type="transmembrane region" description="Helical" evidence="1">
    <location>
        <begin position="87"/>
        <end position="109"/>
    </location>
</feature>
<keyword evidence="1" id="KW-0472">Membrane</keyword>
<keyword evidence="1" id="KW-1133">Transmembrane helix</keyword>
<dbReference type="EMBL" id="JBHSIU010000009">
    <property type="protein sequence ID" value="MFC4997300.1"/>
    <property type="molecule type" value="Genomic_DNA"/>
</dbReference>
<gene>
    <name evidence="2" type="ORF">ACFPIJ_05635</name>
</gene>
<dbReference type="RefSeq" id="WP_380113530.1">
    <property type="nucleotide sequence ID" value="NZ_JBHSIU010000009.1"/>
</dbReference>
<feature type="transmembrane region" description="Helical" evidence="1">
    <location>
        <begin position="409"/>
        <end position="426"/>
    </location>
</feature>
<keyword evidence="3" id="KW-1185">Reference proteome</keyword>